<keyword evidence="3" id="KW-0472">Membrane</keyword>
<dbReference type="PANTHER" id="PTHR37815">
    <property type="entry name" value="UPF0397 PROTEIN BC_2624-RELATED"/>
    <property type="match status" value="1"/>
</dbReference>
<dbReference type="EMBL" id="VULZ01000001">
    <property type="protein sequence ID" value="MSS13701.1"/>
    <property type="molecule type" value="Genomic_DNA"/>
</dbReference>
<organism evidence="4 5">
    <name type="scientific">Porcincola intestinalis</name>
    <dbReference type="NCBI Taxonomy" id="2606632"/>
    <lineage>
        <taxon>Bacteria</taxon>
        <taxon>Bacillati</taxon>
        <taxon>Bacillota</taxon>
        <taxon>Clostridia</taxon>
        <taxon>Lachnospirales</taxon>
        <taxon>Lachnospiraceae</taxon>
        <taxon>Porcincola</taxon>
    </lineage>
</organism>
<feature type="transmembrane region" description="Helical" evidence="3">
    <location>
        <begin position="95"/>
        <end position="116"/>
    </location>
</feature>
<evidence type="ECO:0000313" key="4">
    <source>
        <dbReference type="EMBL" id="MSS13701.1"/>
    </source>
</evidence>
<name>A0A6L5X051_9FIRM</name>
<dbReference type="Gene3D" id="1.10.1760.20">
    <property type="match status" value="1"/>
</dbReference>
<evidence type="ECO:0000313" key="5">
    <source>
        <dbReference type="Proteomes" id="UP000481852"/>
    </source>
</evidence>
<keyword evidence="2 3" id="KW-1133">Transmembrane helix</keyword>
<sequence length="207" mass="22086">MKTTSLEHTVSTSLPDSSLRLKKLAFAAIFAALTYVVFTYLSIPIPTPGGKVSVHLGNAFVVLGALLLGPLYGGLGGAIGLTIGDLIDPVYIVEAPVTFVVKLLVGVIAGLIAHRLGHISTQQNQRKLTQWVVIASAAGLLFNTFADPGLRYLYKLFILGRPAAEVTFAINFTVTAINAAVSLVITVLLYLALRVPLKKAGLFFRLR</sequence>
<dbReference type="Proteomes" id="UP000481852">
    <property type="component" value="Unassembled WGS sequence"/>
</dbReference>
<keyword evidence="1 3" id="KW-0812">Transmembrane</keyword>
<protein>
    <submittedName>
        <fullName evidence="4">ECF transporter S component</fullName>
    </submittedName>
</protein>
<gene>
    <name evidence="4" type="ORF">FYJ35_01310</name>
</gene>
<dbReference type="RefSeq" id="WP_154522026.1">
    <property type="nucleotide sequence ID" value="NZ_JAXEDB010000200.1"/>
</dbReference>
<evidence type="ECO:0000256" key="1">
    <source>
        <dbReference type="ARBA" id="ARBA00022692"/>
    </source>
</evidence>
<accession>A0A6L5X051</accession>
<keyword evidence="5" id="KW-1185">Reference proteome</keyword>
<dbReference type="Pfam" id="PF07155">
    <property type="entry name" value="ECF-ribofla_trS"/>
    <property type="match status" value="1"/>
</dbReference>
<dbReference type="PANTHER" id="PTHR37815:SF3">
    <property type="entry name" value="UPF0397 PROTEIN SPR0429"/>
    <property type="match status" value="1"/>
</dbReference>
<feature type="transmembrane region" description="Helical" evidence="3">
    <location>
        <begin position="166"/>
        <end position="193"/>
    </location>
</feature>
<evidence type="ECO:0000256" key="3">
    <source>
        <dbReference type="SAM" id="Phobius"/>
    </source>
</evidence>
<feature type="transmembrane region" description="Helical" evidence="3">
    <location>
        <begin position="55"/>
        <end position="75"/>
    </location>
</feature>
<comment type="caution">
    <text evidence="4">The sequence shown here is derived from an EMBL/GenBank/DDBJ whole genome shotgun (WGS) entry which is preliminary data.</text>
</comment>
<evidence type="ECO:0000256" key="2">
    <source>
        <dbReference type="ARBA" id="ARBA00022989"/>
    </source>
</evidence>
<feature type="transmembrane region" description="Helical" evidence="3">
    <location>
        <begin position="128"/>
        <end position="146"/>
    </location>
</feature>
<dbReference type="AlphaFoldDB" id="A0A6L5X051"/>
<reference evidence="4 5" key="1">
    <citation type="submission" date="2019-08" db="EMBL/GenBank/DDBJ databases">
        <title>In-depth cultivation of the pig gut microbiome towards novel bacterial diversity and tailored functional studies.</title>
        <authorList>
            <person name="Wylensek D."/>
            <person name="Hitch T.C.A."/>
            <person name="Clavel T."/>
        </authorList>
    </citation>
    <scope>NUCLEOTIDE SEQUENCE [LARGE SCALE GENOMIC DNA]</scope>
    <source>
        <strain evidence="4 5">Oil+RF-744-WCA-WT-11</strain>
    </source>
</reference>
<dbReference type="InterPro" id="IPR009825">
    <property type="entry name" value="ECF_substrate-spec-like"/>
</dbReference>
<dbReference type="GO" id="GO:0016020">
    <property type="term" value="C:membrane"/>
    <property type="evidence" value="ECO:0007669"/>
    <property type="project" value="InterPro"/>
</dbReference>
<proteinExistence type="predicted"/>
<feature type="transmembrane region" description="Helical" evidence="3">
    <location>
        <begin position="24"/>
        <end position="43"/>
    </location>
</feature>